<evidence type="ECO:0008006" key="3">
    <source>
        <dbReference type="Google" id="ProtNLM"/>
    </source>
</evidence>
<proteinExistence type="predicted"/>
<dbReference type="Proteomes" id="UP000830552">
    <property type="component" value="Chromosome"/>
</dbReference>
<keyword evidence="2" id="KW-1185">Reference proteome</keyword>
<sequence length="271" mass="31093">MTIKKIMMSVNKTLYISVFTFLFVFFAKGQDKVPFGVVKAEEGYAMVRVHKDDYRKIIDKIRMKTGDVFIYVKPAPGETEWIWIKYPEKDDTDKPFVRYDSITKEGMVNKNRVVFVDKLPPFTPSKSKKGKSLIFTDDTNPKIPGNQRTKVIIDVYPSYAKLKKQEKDAEGNIIKIDKVKSWGVGKEIPEGLTEIKSVRVQQPGRGSVFVRDAIKNMFQPTIDFNNVGVTAIDNDHIFLYMTNGAGENRYTTIWTIKQGKVQSQIIYKNPE</sequence>
<name>A0ABY4K4Z4_9FLAO</name>
<reference evidence="1" key="1">
    <citation type="submission" date="2022-04" db="EMBL/GenBank/DDBJ databases">
        <title>Evolutionary, genomic, and biogeographic characterization of Chryseobacterium nepalense represented by a plastic-degrading bacterium AC3.</title>
        <authorList>
            <person name="Yin Z."/>
            <person name="Liu X."/>
            <person name="Wang D."/>
            <person name="Xie Z."/>
        </authorList>
    </citation>
    <scope>NUCLEOTIDE SEQUENCE</scope>
    <source>
        <strain evidence="1">AC3</strain>
    </source>
</reference>
<gene>
    <name evidence="1" type="ORF">M0D58_16395</name>
</gene>
<dbReference type="RefSeq" id="WP_248391688.1">
    <property type="nucleotide sequence ID" value="NZ_CP096203.1"/>
</dbReference>
<protein>
    <recommendedName>
        <fullName evidence="3">SH3 domain-containing protein</fullName>
    </recommendedName>
</protein>
<evidence type="ECO:0000313" key="1">
    <source>
        <dbReference type="EMBL" id="UPQ75614.1"/>
    </source>
</evidence>
<accession>A0ABY4K4Z4</accession>
<evidence type="ECO:0000313" key="2">
    <source>
        <dbReference type="Proteomes" id="UP000830552"/>
    </source>
</evidence>
<dbReference type="EMBL" id="CP096203">
    <property type="protein sequence ID" value="UPQ75614.1"/>
    <property type="molecule type" value="Genomic_DNA"/>
</dbReference>
<organism evidence="1 2">
    <name type="scientific">Chryseobacterium nepalense</name>
    <dbReference type="NCBI Taxonomy" id="1854498"/>
    <lineage>
        <taxon>Bacteria</taxon>
        <taxon>Pseudomonadati</taxon>
        <taxon>Bacteroidota</taxon>
        <taxon>Flavobacteriia</taxon>
        <taxon>Flavobacteriales</taxon>
        <taxon>Weeksellaceae</taxon>
        <taxon>Chryseobacterium group</taxon>
        <taxon>Chryseobacterium</taxon>
    </lineage>
</organism>